<comment type="caution">
    <text evidence="1">The sequence shown here is derived from an EMBL/GenBank/DDBJ whole genome shotgun (WGS) entry which is preliminary data.</text>
</comment>
<evidence type="ECO:0000313" key="2">
    <source>
        <dbReference type="Proteomes" id="UP000621540"/>
    </source>
</evidence>
<protein>
    <recommendedName>
        <fullName evidence="3">Type I restriction enzyme R protein N-terminal domain-containing protein</fullName>
    </recommendedName>
</protein>
<proteinExistence type="predicted"/>
<dbReference type="RefSeq" id="WP_147619362.1">
    <property type="nucleotide sequence ID" value="NZ_JACOQH010000009.1"/>
</dbReference>
<keyword evidence="2" id="KW-1185">Reference proteome</keyword>
<evidence type="ECO:0000313" key="1">
    <source>
        <dbReference type="EMBL" id="MBC5754681.1"/>
    </source>
</evidence>
<dbReference type="EMBL" id="JACOQH010000009">
    <property type="protein sequence ID" value="MBC5754681.1"/>
    <property type="molecule type" value="Genomic_DNA"/>
</dbReference>
<evidence type="ECO:0008006" key="3">
    <source>
        <dbReference type="Google" id="ProtNLM"/>
    </source>
</evidence>
<dbReference type="Proteomes" id="UP000621540">
    <property type="component" value="Unassembled WGS sequence"/>
</dbReference>
<accession>A0ABR7ICL5</accession>
<gene>
    <name evidence="1" type="ORF">H8Z76_11800</name>
</gene>
<name>A0ABR7ICL5_9FIRM</name>
<reference evidence="1 2" key="1">
    <citation type="submission" date="2020-08" db="EMBL/GenBank/DDBJ databases">
        <title>Genome public.</title>
        <authorList>
            <person name="Liu C."/>
            <person name="Sun Q."/>
        </authorList>
    </citation>
    <scope>NUCLEOTIDE SEQUENCE [LARGE SCALE GENOMIC DNA]</scope>
    <source>
        <strain evidence="1 2">BX0805</strain>
    </source>
</reference>
<organism evidence="1 2">
    <name type="scientific">Roseburia yibonii</name>
    <dbReference type="NCBI Taxonomy" id="2763063"/>
    <lineage>
        <taxon>Bacteria</taxon>
        <taxon>Bacillati</taxon>
        <taxon>Bacillota</taxon>
        <taxon>Clostridia</taxon>
        <taxon>Lachnospirales</taxon>
        <taxon>Lachnospiraceae</taxon>
        <taxon>Roseburia</taxon>
    </lineage>
</organism>
<sequence>MVIVEVKRPTADDRPHADNEVNEYINKSQYVILTDCITWEIHEMNKETRIYYLSKERQRVCERSIPKTKKDRIINWIDNSIPNNDWDELHNAIKEIVQAKSYLLN</sequence>